<protein>
    <submittedName>
        <fullName evidence="1">Unannotated protein</fullName>
    </submittedName>
</protein>
<organism evidence="1">
    <name type="scientific">freshwater metagenome</name>
    <dbReference type="NCBI Taxonomy" id="449393"/>
    <lineage>
        <taxon>unclassified sequences</taxon>
        <taxon>metagenomes</taxon>
        <taxon>ecological metagenomes</taxon>
    </lineage>
</organism>
<sequence length="35" mass="3777">MMNPDEIGGDIVRIKCSVPAHEYGGQSNEAVKESD</sequence>
<reference evidence="1" key="1">
    <citation type="submission" date="2020-05" db="EMBL/GenBank/DDBJ databases">
        <authorList>
            <person name="Chiriac C."/>
            <person name="Salcher M."/>
            <person name="Ghai R."/>
            <person name="Kavagutti S V."/>
        </authorList>
    </citation>
    <scope>NUCLEOTIDE SEQUENCE</scope>
</reference>
<dbReference type="AlphaFoldDB" id="A0A6J7DMU8"/>
<dbReference type="EMBL" id="CAFBLO010000058">
    <property type="protein sequence ID" value="CAB4869599.1"/>
    <property type="molecule type" value="Genomic_DNA"/>
</dbReference>
<accession>A0A6J7DMU8</accession>
<evidence type="ECO:0000313" key="1">
    <source>
        <dbReference type="EMBL" id="CAB4869599.1"/>
    </source>
</evidence>
<name>A0A6J7DMU8_9ZZZZ</name>
<proteinExistence type="predicted"/>
<gene>
    <name evidence="1" type="ORF">UFOPK3364_00676</name>
</gene>